<keyword evidence="3" id="KW-0804">Transcription</keyword>
<accession>A0A653ZMY8</accession>
<dbReference type="AlphaFoldDB" id="A0A653ZMY8"/>
<evidence type="ECO:0000313" key="6">
    <source>
        <dbReference type="Proteomes" id="UP000432350"/>
    </source>
</evidence>
<dbReference type="GO" id="GO:0003700">
    <property type="term" value="F:DNA-binding transcription factor activity"/>
    <property type="evidence" value="ECO:0007669"/>
    <property type="project" value="InterPro"/>
</dbReference>
<dbReference type="PROSITE" id="PS01124">
    <property type="entry name" value="HTH_ARAC_FAMILY_2"/>
    <property type="match status" value="1"/>
</dbReference>
<organism evidence="5 6">
    <name type="scientific">Sphingobacterium multivorum</name>
    <dbReference type="NCBI Taxonomy" id="28454"/>
    <lineage>
        <taxon>Bacteria</taxon>
        <taxon>Pseudomonadati</taxon>
        <taxon>Bacteroidota</taxon>
        <taxon>Sphingobacteriia</taxon>
        <taxon>Sphingobacteriales</taxon>
        <taxon>Sphingobacteriaceae</taxon>
        <taxon>Sphingobacterium</taxon>
    </lineage>
</organism>
<dbReference type="PANTHER" id="PTHR43280:SF28">
    <property type="entry name" value="HTH-TYPE TRANSCRIPTIONAL ACTIVATOR RHAS"/>
    <property type="match status" value="1"/>
</dbReference>
<evidence type="ECO:0000256" key="3">
    <source>
        <dbReference type="ARBA" id="ARBA00023163"/>
    </source>
</evidence>
<dbReference type="Gene3D" id="3.30.70.100">
    <property type="match status" value="1"/>
</dbReference>
<dbReference type="EMBL" id="CABWMV010000006">
    <property type="protein sequence ID" value="VXC55567.1"/>
    <property type="molecule type" value="Genomic_DNA"/>
</dbReference>
<sequence length="187" mass="20990">MTLLIKGMVCNRCMYVLEKELTTLGFEVLDVKLGQAIIKDTAAFSQKLGAIEAMLKSNGFELMYNKNQKAINNIKELVDNGINMQLESGIPTKFTALISNKLNKNYDTLSALFSSEEGITLEKYIIHCKIEKVKELLVNTEMSLTEIANVLGYSSQAYLSNQLKKHTGFTSSYFKQLKDSNNQTLIL</sequence>
<evidence type="ECO:0000256" key="2">
    <source>
        <dbReference type="ARBA" id="ARBA00023125"/>
    </source>
</evidence>
<keyword evidence="1" id="KW-0805">Transcription regulation</keyword>
<evidence type="ECO:0000313" key="5">
    <source>
        <dbReference type="EMBL" id="VXC55567.1"/>
    </source>
</evidence>
<proteinExistence type="predicted"/>
<dbReference type="Proteomes" id="UP000432350">
    <property type="component" value="Unassembled WGS sequence"/>
</dbReference>
<evidence type="ECO:0000256" key="1">
    <source>
        <dbReference type="ARBA" id="ARBA00023015"/>
    </source>
</evidence>
<feature type="domain" description="HTH araC/xylS-type" evidence="4">
    <location>
        <begin position="72"/>
        <end position="177"/>
    </location>
</feature>
<dbReference type="Pfam" id="PF12833">
    <property type="entry name" value="HTH_18"/>
    <property type="match status" value="1"/>
</dbReference>
<dbReference type="SUPFAM" id="SSF46689">
    <property type="entry name" value="Homeodomain-like"/>
    <property type="match status" value="1"/>
</dbReference>
<keyword evidence="2" id="KW-0238">DNA-binding</keyword>
<dbReference type="SMART" id="SM00342">
    <property type="entry name" value="HTH_ARAC"/>
    <property type="match status" value="1"/>
</dbReference>
<dbReference type="InterPro" id="IPR018060">
    <property type="entry name" value="HTH_AraC"/>
</dbReference>
<name>A0A653ZMY8_SPHMU</name>
<protein>
    <submittedName>
        <fullName evidence="5">AraC family transcriptional regulator</fullName>
    </submittedName>
</protein>
<dbReference type="InterPro" id="IPR009057">
    <property type="entry name" value="Homeodomain-like_sf"/>
</dbReference>
<dbReference type="RefSeq" id="WP_159333316.1">
    <property type="nucleotide sequence ID" value="NZ_LR733857.1"/>
</dbReference>
<dbReference type="GO" id="GO:0043565">
    <property type="term" value="F:sequence-specific DNA binding"/>
    <property type="evidence" value="ECO:0007669"/>
    <property type="project" value="InterPro"/>
</dbReference>
<dbReference type="PANTHER" id="PTHR43280">
    <property type="entry name" value="ARAC-FAMILY TRANSCRIPTIONAL REGULATOR"/>
    <property type="match status" value="1"/>
</dbReference>
<evidence type="ECO:0000259" key="4">
    <source>
        <dbReference type="PROSITE" id="PS01124"/>
    </source>
</evidence>
<dbReference type="Gene3D" id="1.10.10.60">
    <property type="entry name" value="Homeodomain-like"/>
    <property type="match status" value="1"/>
</dbReference>
<gene>
    <name evidence="5" type="ORF">SPHINGO8BC_140208</name>
</gene>
<reference evidence="5 6" key="1">
    <citation type="submission" date="2019-10" db="EMBL/GenBank/DDBJ databases">
        <authorList>
            <person name="Karimi E."/>
        </authorList>
    </citation>
    <scope>NUCLEOTIDE SEQUENCE [LARGE SCALE GENOMIC DNA]</scope>
    <source>
        <strain evidence="5">Sphingobacterium sp. 8BC</strain>
    </source>
</reference>